<dbReference type="Proteomes" id="UP000249799">
    <property type="component" value="Chromosome"/>
</dbReference>
<dbReference type="CDD" id="cd02000">
    <property type="entry name" value="TPP_E1_PDC_ADC_BCADC"/>
    <property type="match status" value="1"/>
</dbReference>
<evidence type="ECO:0000256" key="3">
    <source>
        <dbReference type="ARBA" id="ARBA00023052"/>
    </source>
</evidence>
<comment type="cofactor">
    <cofactor evidence="1">
        <name>thiamine diphosphate</name>
        <dbReference type="ChEBI" id="CHEBI:58937"/>
    </cofactor>
</comment>
<dbReference type="OrthoDB" id="9780894at2"/>
<sequence>MTRNIEENTAPDAATKTVLAKTSAPASKSSAPTDAPYGGLTKQELVEFFRQMYTSRKLDDAEVNLKRLQKIYFQISGAGHEAALVGAARALRPAYDWFYPYYRDRALVLALGMTPVEVLAEAVGSSEDPNSGGRQMPAHWGHKDLNIVSQSSCTGTQHLQATGAAEVGRIMQEIAELKGQTDRYETDEVVYVSIGDGASSEGEFWEAVGTAATFKLPVIFMVEDNGYAISVPSSEQVHGGSISHAVKGFKNLYITEYDGCDPVVSYIEAQKAVDYARAGHGPALLHAHVVRPYSHSMSDDESMYRPEEERDADAERDPITTYPKFLIKEGILTEEEVEAIKAEVEATVEAAVDTALELPTPHPDTALDYIFSPDVDPTSDDFSTEPQWDEEGGEKTVVDLLNHTMRTEMRRNPGIVIFGEDVADFTKTEYEGQVKGKGGVFKVTHRLQEEFGYRRVFNSPLAEANIIGRAIGMATRGLKPVVEIQFFDYIWPAYMQLKNELSNMRWRSNNNFKAPVVVRVPIGGYLKGGAPYHSQSGAVLFTHIPGLRVVMPSNAADAAGLLRTAIRCDDPVMFLEHKHLYRQTYNKSLNPGDDYMIPFGKAKIVRPGADLTVITYGATVERTLRAVKKLGNVDAEVIDLRSLQPYDFDAIAKSVKKTNKALIVYEDGQSWGYGTEIATRIGDELFEYLDGPVRRVAALDSFVAYHPDLEDRILPQIDDIAEAVEWLHNY</sequence>
<dbReference type="InterPro" id="IPR009014">
    <property type="entry name" value="Transketo_C/PFOR_II"/>
</dbReference>
<dbReference type="PANTHER" id="PTHR43257:SF2">
    <property type="entry name" value="PYRUVATE DEHYDROGENASE E1 COMPONENT SUBUNIT BETA"/>
    <property type="match status" value="1"/>
</dbReference>
<evidence type="ECO:0000313" key="5">
    <source>
        <dbReference type="EMBL" id="AWV91375.1"/>
    </source>
</evidence>
<dbReference type="GO" id="GO:0016624">
    <property type="term" value="F:oxidoreductase activity, acting on the aldehyde or oxo group of donors, disulfide as acceptor"/>
    <property type="evidence" value="ECO:0007669"/>
    <property type="project" value="InterPro"/>
</dbReference>
<name>A0A2Z4FRM1_9DELT</name>
<keyword evidence="3" id="KW-0786">Thiamine pyrophosphate</keyword>
<keyword evidence="6" id="KW-1185">Reference proteome</keyword>
<evidence type="ECO:0000256" key="4">
    <source>
        <dbReference type="SAM" id="MobiDB-lite"/>
    </source>
</evidence>
<dbReference type="Pfam" id="PF02779">
    <property type="entry name" value="Transket_pyr"/>
    <property type="match status" value="1"/>
</dbReference>
<dbReference type="AlphaFoldDB" id="A0A2Z4FRM1"/>
<dbReference type="PANTHER" id="PTHR43257">
    <property type="entry name" value="PYRUVATE DEHYDROGENASE E1 COMPONENT BETA SUBUNIT"/>
    <property type="match status" value="1"/>
</dbReference>
<dbReference type="CDD" id="cd07036">
    <property type="entry name" value="TPP_PYR_E1-PDHc-beta_like"/>
    <property type="match status" value="1"/>
</dbReference>
<feature type="compositionally biased region" description="Low complexity" evidence="4">
    <location>
        <begin position="20"/>
        <end position="33"/>
    </location>
</feature>
<dbReference type="FunFam" id="3.40.50.970:FF:000001">
    <property type="entry name" value="Pyruvate dehydrogenase E1 beta subunit"/>
    <property type="match status" value="1"/>
</dbReference>
<keyword evidence="2" id="KW-0560">Oxidoreductase</keyword>
<dbReference type="InterPro" id="IPR033248">
    <property type="entry name" value="Transketolase_C"/>
</dbReference>
<dbReference type="SUPFAM" id="SSF52518">
    <property type="entry name" value="Thiamin diphosphate-binding fold (THDP-binding)"/>
    <property type="match status" value="2"/>
</dbReference>
<organism evidence="5 6">
    <name type="scientific">Bradymonas sediminis</name>
    <dbReference type="NCBI Taxonomy" id="1548548"/>
    <lineage>
        <taxon>Bacteria</taxon>
        <taxon>Deltaproteobacteria</taxon>
        <taxon>Bradymonadales</taxon>
        <taxon>Bradymonadaceae</taxon>
        <taxon>Bradymonas</taxon>
    </lineage>
</organism>
<reference evidence="5 6" key="1">
    <citation type="submission" date="2018-06" db="EMBL/GenBank/DDBJ databases">
        <title>Lujinxingia sediminis gen. nov. sp. nov., a new facultative anaerobic member of the class Deltaproteobacteria, and proposal of Lujinxingaceae fam. nov.</title>
        <authorList>
            <person name="Guo L.-Y."/>
            <person name="Li C.-M."/>
            <person name="Wang S."/>
            <person name="Du Z.-J."/>
        </authorList>
    </citation>
    <scope>NUCLEOTIDE SEQUENCE [LARGE SCALE GENOMIC DNA]</scope>
    <source>
        <strain evidence="5 6">FA350</strain>
    </source>
</reference>
<dbReference type="Pfam" id="PF02780">
    <property type="entry name" value="Transketolase_C"/>
    <property type="match status" value="1"/>
</dbReference>
<accession>A0A2Z4FRM1</accession>
<dbReference type="Gene3D" id="3.40.50.970">
    <property type="match status" value="2"/>
</dbReference>
<dbReference type="FunFam" id="3.40.50.920:FF:000001">
    <property type="entry name" value="Pyruvate dehydrogenase E1 beta subunit"/>
    <property type="match status" value="1"/>
</dbReference>
<dbReference type="KEGG" id="bsed:DN745_06885"/>
<dbReference type="InterPro" id="IPR005475">
    <property type="entry name" value="Transketolase-like_Pyr-bd"/>
</dbReference>
<dbReference type="InterPro" id="IPR001017">
    <property type="entry name" value="DH_E1"/>
</dbReference>
<dbReference type="SUPFAM" id="SSF52922">
    <property type="entry name" value="TK C-terminal domain-like"/>
    <property type="match status" value="1"/>
</dbReference>
<dbReference type="InterPro" id="IPR029061">
    <property type="entry name" value="THDP-binding"/>
</dbReference>
<feature type="region of interest" description="Disordered" evidence="4">
    <location>
        <begin position="1"/>
        <end position="36"/>
    </location>
</feature>
<protein>
    <submittedName>
        <fullName evidence="5">Dehydrogenase</fullName>
    </submittedName>
</protein>
<evidence type="ECO:0000256" key="1">
    <source>
        <dbReference type="ARBA" id="ARBA00001964"/>
    </source>
</evidence>
<dbReference type="Pfam" id="PF00676">
    <property type="entry name" value="E1_dh"/>
    <property type="match status" value="1"/>
</dbReference>
<proteinExistence type="predicted"/>
<dbReference type="RefSeq" id="WP_111337573.1">
    <property type="nucleotide sequence ID" value="NZ_CP030032.1"/>
</dbReference>
<dbReference type="Gene3D" id="3.40.50.920">
    <property type="match status" value="1"/>
</dbReference>
<dbReference type="EMBL" id="CP030032">
    <property type="protein sequence ID" value="AWV91375.1"/>
    <property type="molecule type" value="Genomic_DNA"/>
</dbReference>
<evidence type="ECO:0000313" key="6">
    <source>
        <dbReference type="Proteomes" id="UP000249799"/>
    </source>
</evidence>
<gene>
    <name evidence="5" type="ORF">DN745_06885</name>
</gene>
<dbReference type="SMART" id="SM00861">
    <property type="entry name" value="Transket_pyr"/>
    <property type="match status" value="1"/>
</dbReference>
<evidence type="ECO:0000256" key="2">
    <source>
        <dbReference type="ARBA" id="ARBA00023002"/>
    </source>
</evidence>